<feature type="compositionally biased region" description="Low complexity" evidence="1">
    <location>
        <begin position="13"/>
        <end position="23"/>
    </location>
</feature>
<feature type="region of interest" description="Disordered" evidence="1">
    <location>
        <begin position="1"/>
        <end position="60"/>
    </location>
</feature>
<dbReference type="KEGG" id="bcom:BAUCODRAFT_169256"/>
<dbReference type="SUPFAM" id="SSF53474">
    <property type="entry name" value="alpha/beta-Hydrolases"/>
    <property type="match status" value="1"/>
</dbReference>
<name>M2NMN1_BAUPA</name>
<evidence type="ECO:0000313" key="3">
    <source>
        <dbReference type="Proteomes" id="UP000011761"/>
    </source>
</evidence>
<protein>
    <recommendedName>
        <fullName evidence="4">AB hydrolase-1 domain-containing protein</fullName>
    </recommendedName>
</protein>
<gene>
    <name evidence="2" type="ORF">BAUCODRAFT_169256</name>
</gene>
<feature type="compositionally biased region" description="Basic and acidic residues" evidence="1">
    <location>
        <begin position="575"/>
        <end position="605"/>
    </location>
</feature>
<dbReference type="PANTHER" id="PTHR47842">
    <property type="entry name" value="EXPRESSED PROTEIN"/>
    <property type="match status" value="1"/>
</dbReference>
<dbReference type="EMBL" id="KB445550">
    <property type="protein sequence ID" value="EMD00446.1"/>
    <property type="molecule type" value="Genomic_DNA"/>
</dbReference>
<dbReference type="InterPro" id="IPR029058">
    <property type="entry name" value="AB_hydrolase_fold"/>
</dbReference>
<dbReference type="eggNOG" id="ENOG502RY95">
    <property type="taxonomic scope" value="Eukaryota"/>
</dbReference>
<feature type="compositionally biased region" description="Basic and acidic residues" evidence="1">
    <location>
        <begin position="402"/>
        <end position="412"/>
    </location>
</feature>
<feature type="compositionally biased region" description="Basic and acidic residues" evidence="1">
    <location>
        <begin position="489"/>
        <end position="527"/>
    </location>
</feature>
<dbReference type="HOGENOM" id="CLU_008869_0_0_1"/>
<organism evidence="2 3">
    <name type="scientific">Baudoinia panamericana (strain UAMH 10762)</name>
    <name type="common">Angels' share fungus</name>
    <name type="synonym">Baudoinia compniacensis (strain UAMH 10762)</name>
    <dbReference type="NCBI Taxonomy" id="717646"/>
    <lineage>
        <taxon>Eukaryota</taxon>
        <taxon>Fungi</taxon>
        <taxon>Dikarya</taxon>
        <taxon>Ascomycota</taxon>
        <taxon>Pezizomycotina</taxon>
        <taxon>Dothideomycetes</taxon>
        <taxon>Dothideomycetidae</taxon>
        <taxon>Mycosphaerellales</taxon>
        <taxon>Teratosphaeriaceae</taxon>
        <taxon>Baudoinia</taxon>
    </lineage>
</organism>
<accession>M2NMN1</accession>
<evidence type="ECO:0000313" key="2">
    <source>
        <dbReference type="EMBL" id="EMD00446.1"/>
    </source>
</evidence>
<reference evidence="2 3" key="1">
    <citation type="journal article" date="2012" name="PLoS Pathog.">
        <title>Diverse lifestyles and strategies of plant pathogenesis encoded in the genomes of eighteen Dothideomycetes fungi.</title>
        <authorList>
            <person name="Ohm R.A."/>
            <person name="Feau N."/>
            <person name="Henrissat B."/>
            <person name="Schoch C.L."/>
            <person name="Horwitz B.A."/>
            <person name="Barry K.W."/>
            <person name="Condon B.J."/>
            <person name="Copeland A.C."/>
            <person name="Dhillon B."/>
            <person name="Glaser F."/>
            <person name="Hesse C.N."/>
            <person name="Kosti I."/>
            <person name="LaButti K."/>
            <person name="Lindquist E.A."/>
            <person name="Lucas S."/>
            <person name="Salamov A.A."/>
            <person name="Bradshaw R.E."/>
            <person name="Ciuffetti L."/>
            <person name="Hamelin R.C."/>
            <person name="Kema G.H.J."/>
            <person name="Lawrence C."/>
            <person name="Scott J.A."/>
            <person name="Spatafora J.W."/>
            <person name="Turgeon B.G."/>
            <person name="de Wit P.J.G.M."/>
            <person name="Zhong S."/>
            <person name="Goodwin S.B."/>
            <person name="Grigoriev I.V."/>
        </authorList>
    </citation>
    <scope>NUCLEOTIDE SEQUENCE [LARGE SCALE GENOMIC DNA]</scope>
    <source>
        <strain evidence="2 3">UAMH 10762</strain>
    </source>
</reference>
<feature type="compositionally biased region" description="Acidic residues" evidence="1">
    <location>
        <begin position="413"/>
        <end position="423"/>
    </location>
</feature>
<dbReference type="RefSeq" id="XP_007671630.1">
    <property type="nucleotide sequence ID" value="XM_007673440.1"/>
</dbReference>
<feature type="compositionally biased region" description="Pro residues" evidence="1">
    <location>
        <begin position="468"/>
        <end position="480"/>
    </location>
</feature>
<feature type="compositionally biased region" description="Basic and acidic residues" evidence="1">
    <location>
        <begin position="533"/>
        <end position="566"/>
    </location>
</feature>
<dbReference type="GeneID" id="19109419"/>
<feature type="compositionally biased region" description="Polar residues" evidence="1">
    <location>
        <begin position="606"/>
        <end position="628"/>
    </location>
</feature>
<evidence type="ECO:0000256" key="1">
    <source>
        <dbReference type="SAM" id="MobiDB-lite"/>
    </source>
</evidence>
<feature type="region of interest" description="Disordered" evidence="1">
    <location>
        <begin position="402"/>
        <end position="661"/>
    </location>
</feature>
<dbReference type="Proteomes" id="UP000011761">
    <property type="component" value="Unassembled WGS sequence"/>
</dbReference>
<dbReference type="Gene3D" id="3.40.50.1820">
    <property type="entry name" value="alpha/beta hydrolase"/>
    <property type="match status" value="1"/>
</dbReference>
<keyword evidence="3" id="KW-1185">Reference proteome</keyword>
<feature type="compositionally biased region" description="Pro residues" evidence="1">
    <location>
        <begin position="24"/>
        <end position="34"/>
    </location>
</feature>
<proteinExistence type="predicted"/>
<feature type="compositionally biased region" description="Pro residues" evidence="1">
    <location>
        <begin position="1"/>
        <end position="12"/>
    </location>
</feature>
<dbReference type="AlphaFoldDB" id="M2NMN1"/>
<feature type="compositionally biased region" description="Low complexity" evidence="1">
    <location>
        <begin position="44"/>
        <end position="55"/>
    </location>
</feature>
<sequence length="734" mass="81488">MSAKAPPPPLPPRESSSMPQSPLDAPPPYNPPSPASTVSAGLWSSQDPRSSSMQSLLPEYTEHDGGRRRLLLIYIHGFMGDEMSFRSFPAHLHHLLTVLLSDTHVVHTKVYPRYRSKRNISFARDDFSRWLEPHEDWQTDVVLLGHSMGGLLAAEIALMPSPDPASRALKHRILGTINFDVPFLGMHPGVVRSGLSSIFMPAEETHEDKFSPTLSPVSTTNSISASAMASAEQLPDALWRPEENDPTYNPSFQNDVVLPIRKGWKSAWHFINKHSSNLTELGNATKKLISSHMEFGGAMANYDELNRRYVRIRALEEDDAAIRKSVVAEGPAPPRVRFVNYYTASTGRPKKVKPIEASKSQELVADEGAAHNNATSLVSKNAALTDGNKPASPRISLEECRDDGSIIEKPIAEDSDTLEEEQWGDAAETLTIQDPRPVSDDETDADISSEPTADLSPIASVDQESTLPPIPELPPAPPPLDVSYIQDASTRKLVEKEHSRALKAHEQAMKNREKAIRDRARLAEKVRAQSQKDAQKVQKDAKKAQKDELKADQKAHEQRLAEERKQGKQPMTQQQKEELRLQQETARMEAEARRLRGEPEPRTVEDSNTVLTASETSGDRTLQSSKSAMSARDTAPSILSRTTTGTSSMQPSAEHSQQQQHDRKFCMLPPKDASGQRDPCWVRIFMENVDEVGAHCGLFFIDERYERLVGDVAERIEGWVFEAISQGVASSEKS</sequence>
<dbReference type="PANTHER" id="PTHR47842:SF3">
    <property type="entry name" value="DUF676 DOMAIN-CONTAINING PROTEIN"/>
    <property type="match status" value="1"/>
</dbReference>
<dbReference type="OMA" id="HVVHSKI"/>
<feature type="compositionally biased region" description="Polar residues" evidence="1">
    <location>
        <begin position="637"/>
        <end position="659"/>
    </location>
</feature>
<dbReference type="OrthoDB" id="3248508at2759"/>
<evidence type="ECO:0008006" key="4">
    <source>
        <dbReference type="Google" id="ProtNLM"/>
    </source>
</evidence>